<dbReference type="Proteomes" id="UP000247790">
    <property type="component" value="Unassembled WGS sequence"/>
</dbReference>
<keyword evidence="5" id="KW-1185">Reference proteome</keyword>
<evidence type="ECO:0000313" key="4">
    <source>
        <dbReference type="Proteomes" id="UP000247790"/>
    </source>
</evidence>
<keyword evidence="1" id="KW-0472">Membrane</keyword>
<dbReference type="PANTHER" id="PTHR35007">
    <property type="entry name" value="INTEGRAL MEMBRANE PROTEIN-RELATED"/>
    <property type="match status" value="1"/>
</dbReference>
<evidence type="ECO:0000313" key="2">
    <source>
        <dbReference type="EMBL" id="PYE49333.1"/>
    </source>
</evidence>
<feature type="transmembrane region" description="Helical" evidence="1">
    <location>
        <begin position="270"/>
        <end position="291"/>
    </location>
</feature>
<evidence type="ECO:0000313" key="3">
    <source>
        <dbReference type="EMBL" id="QKS55546.1"/>
    </source>
</evidence>
<dbReference type="OrthoDB" id="2619000at2"/>
<reference evidence="2 4" key="1">
    <citation type="submission" date="2018-06" db="EMBL/GenBank/DDBJ databases">
        <title>Genomic Encyclopedia of Type Strains, Phase III (KMG-III): the genomes of soil and plant-associated and newly described type strains.</title>
        <authorList>
            <person name="Whitman W."/>
        </authorList>
    </citation>
    <scope>NUCLEOTIDE SEQUENCE [LARGE SCALE GENOMIC DNA]</scope>
    <source>
        <strain evidence="2 4">CECT 7022</strain>
    </source>
</reference>
<dbReference type="PANTHER" id="PTHR35007:SF2">
    <property type="entry name" value="PILUS ASSEMBLE PROTEIN"/>
    <property type="match status" value="1"/>
</dbReference>
<protein>
    <recommendedName>
        <fullName evidence="6">Tight adherence protein C</fullName>
    </recommendedName>
</protein>
<name>A0A2V4WDD7_PAEBA</name>
<keyword evidence="1" id="KW-0812">Transmembrane</keyword>
<evidence type="ECO:0008006" key="6">
    <source>
        <dbReference type="Google" id="ProtNLM"/>
    </source>
</evidence>
<dbReference type="Proteomes" id="UP000509327">
    <property type="component" value="Chromosome"/>
</dbReference>
<evidence type="ECO:0000256" key="1">
    <source>
        <dbReference type="SAM" id="Phobius"/>
    </source>
</evidence>
<dbReference type="AlphaFoldDB" id="A0A2V4WDD7"/>
<proteinExistence type="predicted"/>
<evidence type="ECO:0000313" key="5">
    <source>
        <dbReference type="Proteomes" id="UP000509327"/>
    </source>
</evidence>
<reference evidence="3 5" key="2">
    <citation type="submission" date="2020-06" db="EMBL/GenBank/DDBJ databases">
        <title>Complete genome of Paenibacillus barcinonensis KACC11450.</title>
        <authorList>
            <person name="Kim M."/>
            <person name="Park Y.-J."/>
            <person name="Shin J.-H."/>
        </authorList>
    </citation>
    <scope>NUCLEOTIDE SEQUENCE [LARGE SCALE GENOMIC DNA]</scope>
    <source>
        <strain evidence="3 5">KACC11450</strain>
    </source>
</reference>
<feature type="transmembrane region" description="Helical" evidence="1">
    <location>
        <begin position="111"/>
        <end position="138"/>
    </location>
</feature>
<dbReference type="RefSeq" id="WP_110896833.1">
    <property type="nucleotide sequence ID" value="NZ_CP054614.1"/>
</dbReference>
<accession>A0A2V4WDD7</accession>
<dbReference type="EMBL" id="CP054614">
    <property type="protein sequence ID" value="QKS55546.1"/>
    <property type="molecule type" value="Genomic_DNA"/>
</dbReference>
<gene>
    <name evidence="2" type="ORF">DFQ00_106319</name>
    <name evidence="3" type="ORF">HUB98_03920</name>
</gene>
<dbReference type="EMBL" id="QJSW01000006">
    <property type="protein sequence ID" value="PYE49333.1"/>
    <property type="molecule type" value="Genomic_DNA"/>
</dbReference>
<keyword evidence="1" id="KW-1133">Transmembrane helix</keyword>
<organism evidence="2 4">
    <name type="scientific">Paenibacillus barcinonensis</name>
    <dbReference type="NCBI Taxonomy" id="198119"/>
    <lineage>
        <taxon>Bacteria</taxon>
        <taxon>Bacillati</taxon>
        <taxon>Bacillota</taxon>
        <taxon>Bacilli</taxon>
        <taxon>Bacillales</taxon>
        <taxon>Paenibacillaceae</taxon>
        <taxon>Paenibacillus</taxon>
    </lineage>
</organism>
<sequence length="297" mass="33968">MIVSSMLLFISVLLLTGIMMKSWLPDFDLEKRYANQASVLQKNNKELRQLKMDPVTQFFANRMMPRLMNVRLPVFNGKLRRMYNLLGKENTFEEELADKVMKSLAGSLPFLVLPFLLQMPALFLVIPLATLVFFVAQLGEITKAYKRRQEEITRDLPQLISKMMIALETGKSFMTTIHRLEDTSGPRMKKMLSRLNANIRIMKLTDAIDLFAAETDVPVMRDFAAAVKIGVNNGYGDAKKYFDSIKGDLRKLRLAALKEVTRRQPQKIKLLYVLVAVHSFAAVIIAFIDIFSEIQNL</sequence>